<evidence type="ECO:0000256" key="1">
    <source>
        <dbReference type="SAM" id="MobiDB-lite"/>
    </source>
</evidence>
<proteinExistence type="predicted"/>
<feature type="region of interest" description="Disordered" evidence="1">
    <location>
        <begin position="1"/>
        <end position="43"/>
    </location>
</feature>
<organism evidence="2 3">
    <name type="scientific">Monilinia fructicola</name>
    <name type="common">Brown rot fungus</name>
    <name type="synonym">Ciboria fructicola</name>
    <dbReference type="NCBI Taxonomy" id="38448"/>
    <lineage>
        <taxon>Eukaryota</taxon>
        <taxon>Fungi</taxon>
        <taxon>Dikarya</taxon>
        <taxon>Ascomycota</taxon>
        <taxon>Pezizomycotina</taxon>
        <taxon>Leotiomycetes</taxon>
        <taxon>Helotiales</taxon>
        <taxon>Sclerotiniaceae</taxon>
        <taxon>Monilinia</taxon>
    </lineage>
</organism>
<gene>
    <name evidence="2" type="ORF">EYC84_001716</name>
</gene>
<protein>
    <submittedName>
        <fullName evidence="2">Uncharacterized protein</fullName>
    </submittedName>
</protein>
<name>A0A5M9JUG0_MONFR</name>
<keyword evidence="3" id="KW-1185">Reference proteome</keyword>
<dbReference type="EMBL" id="VICG01000005">
    <property type="protein sequence ID" value="KAA8571739.1"/>
    <property type="molecule type" value="Genomic_DNA"/>
</dbReference>
<reference evidence="2 3" key="1">
    <citation type="submission" date="2019-06" db="EMBL/GenBank/DDBJ databases">
        <title>Genome Sequence of the Brown Rot Fungal Pathogen Monilinia fructicola.</title>
        <authorList>
            <person name="De Miccolis Angelini R.M."/>
            <person name="Landi L."/>
            <person name="Abate D."/>
            <person name="Pollastro S."/>
            <person name="Romanazzi G."/>
            <person name="Faretra F."/>
        </authorList>
    </citation>
    <scope>NUCLEOTIDE SEQUENCE [LARGE SCALE GENOMIC DNA]</scope>
    <source>
        <strain evidence="2 3">Mfrc123</strain>
    </source>
</reference>
<dbReference type="AlphaFoldDB" id="A0A5M9JUG0"/>
<evidence type="ECO:0000313" key="3">
    <source>
        <dbReference type="Proteomes" id="UP000322873"/>
    </source>
</evidence>
<evidence type="ECO:0000313" key="2">
    <source>
        <dbReference type="EMBL" id="KAA8571739.1"/>
    </source>
</evidence>
<comment type="caution">
    <text evidence="2">The sequence shown here is derived from an EMBL/GenBank/DDBJ whole genome shotgun (WGS) entry which is preliminary data.</text>
</comment>
<sequence length="187" mass="22375">MQMITWDHGQSYPKFNKHSKFNQPRSQSSNQTHPSSNPSYQYKQSSKYTNTFNININPHQILYLTLSTHRHIIKFHLSSTFQSPLTSHITKMFRRALLNAPALLVERYQHPVTSPPDLFLRKLRYHLSLLVVDHITKRFSIIIRGHEMLAGRSRYKYYFRCEIQDIWLWFCHCFFFIPDRIGSRNDS</sequence>
<accession>A0A5M9JUG0</accession>
<feature type="compositionally biased region" description="Polar residues" evidence="1">
    <location>
        <begin position="21"/>
        <end position="43"/>
    </location>
</feature>
<dbReference type="Proteomes" id="UP000322873">
    <property type="component" value="Unassembled WGS sequence"/>
</dbReference>